<keyword evidence="4" id="KW-1185">Reference proteome</keyword>
<reference evidence="3" key="1">
    <citation type="journal article" date="2022" name="Front. Microbiol.">
        <title>Genome-based taxonomic rearrangement of Oceanobacter-related bacteria including the description of Thalassolituus hydrocarbonoclasticus sp. nov. and Thalassolituus pacificus sp. nov. and emended description of the genus Thalassolituus.</title>
        <authorList>
            <person name="Dong C."/>
            <person name="Wei L."/>
            <person name="Wang J."/>
            <person name="Lai Q."/>
            <person name="Huang Z."/>
            <person name="Shao Z."/>
        </authorList>
    </citation>
    <scope>NUCLEOTIDE SEQUENCE</scope>
    <source>
        <strain evidence="3">59MF3M-4</strain>
    </source>
</reference>
<evidence type="ECO:0000256" key="2">
    <source>
        <dbReference type="SAM" id="SignalP"/>
    </source>
</evidence>
<dbReference type="AlphaFoldDB" id="A0A9X2WHK8"/>
<comment type="caution">
    <text evidence="3">The sequence shown here is derived from an EMBL/GenBank/DDBJ whole genome shotgun (WGS) entry which is preliminary data.</text>
</comment>
<feature type="chain" id="PRO_5040915003" evidence="2">
    <location>
        <begin position="23"/>
        <end position="193"/>
    </location>
</feature>
<evidence type="ECO:0000256" key="1">
    <source>
        <dbReference type="SAM" id="Coils"/>
    </source>
</evidence>
<keyword evidence="2" id="KW-0732">Signal</keyword>
<organism evidence="3 4">
    <name type="scientific">Thalassolituus pacificus</name>
    <dbReference type="NCBI Taxonomy" id="2975440"/>
    <lineage>
        <taxon>Bacteria</taxon>
        <taxon>Pseudomonadati</taxon>
        <taxon>Pseudomonadota</taxon>
        <taxon>Gammaproteobacteria</taxon>
        <taxon>Oceanospirillales</taxon>
        <taxon>Oceanospirillaceae</taxon>
        <taxon>Thalassolituus</taxon>
    </lineage>
</organism>
<accession>A0A9X2WHK8</accession>
<keyword evidence="1" id="KW-0175">Coiled coil</keyword>
<evidence type="ECO:0000313" key="3">
    <source>
        <dbReference type="EMBL" id="MCT7360621.1"/>
    </source>
</evidence>
<feature type="signal peptide" evidence="2">
    <location>
        <begin position="1"/>
        <end position="22"/>
    </location>
</feature>
<dbReference type="RefSeq" id="WP_260977450.1">
    <property type="nucleotide sequence ID" value="NZ_JAOANI010000028.1"/>
</dbReference>
<gene>
    <name evidence="3" type="ORF">NYR02_16490</name>
</gene>
<reference evidence="3" key="2">
    <citation type="submission" date="2022-08" db="EMBL/GenBank/DDBJ databases">
        <authorList>
            <person name="Dong C."/>
        </authorList>
    </citation>
    <scope>NUCLEOTIDE SEQUENCE</scope>
    <source>
        <strain evidence="3">59MF3M-4</strain>
    </source>
</reference>
<protein>
    <submittedName>
        <fullName evidence="3">Uncharacterized protein</fullName>
    </submittedName>
</protein>
<feature type="coiled-coil region" evidence="1">
    <location>
        <begin position="37"/>
        <end position="92"/>
    </location>
</feature>
<name>A0A9X2WHK8_9GAMM</name>
<evidence type="ECO:0000313" key="4">
    <source>
        <dbReference type="Proteomes" id="UP001147830"/>
    </source>
</evidence>
<dbReference type="Proteomes" id="UP001147830">
    <property type="component" value="Unassembled WGS sequence"/>
</dbReference>
<sequence>MKLSQSLFVVALPLFLPGCVMLTSTHNQLMAAEAYRVNDLKHQLQQVSSERDQLKLDLQSSASQLQECSSALSVCNRERAALQAQLEQCNKRPTGPVAVADCSITDVRFEALEDNKPPQWLRDFNVPEIRIKPQKDGTNAQGEALYYLSAAQLEELNSGIKLLIRASRGWPIWYREVLERPVNQMPKPPLRGN</sequence>
<dbReference type="EMBL" id="JAOANI010000028">
    <property type="protein sequence ID" value="MCT7360621.1"/>
    <property type="molecule type" value="Genomic_DNA"/>
</dbReference>
<proteinExistence type="predicted"/>